<dbReference type="Proteomes" id="UP000092188">
    <property type="component" value="Unassembled WGS sequence"/>
</dbReference>
<evidence type="ECO:0000313" key="4">
    <source>
        <dbReference type="EMBL" id="OBU78744.1"/>
    </source>
</evidence>
<evidence type="ECO:0000256" key="1">
    <source>
        <dbReference type="SAM" id="MobiDB-lite"/>
    </source>
</evidence>
<accession>A0AB36DTT2</accession>
<evidence type="ECO:0000256" key="2">
    <source>
        <dbReference type="SAM" id="SignalP"/>
    </source>
</evidence>
<dbReference type="InterPro" id="IPR008692">
    <property type="entry name" value="Hemogglutn_Mycoplasma"/>
</dbReference>
<keyword evidence="2" id="KW-0732">Signal</keyword>
<dbReference type="Pfam" id="PF05692">
    <property type="entry name" value="Myco_haema"/>
    <property type="match status" value="1"/>
</dbReference>
<dbReference type="AlphaFoldDB" id="A0AB36DTT2"/>
<feature type="chain" id="PRO_5044192010" description="Haemagglutinin Mycoplasma domain-containing protein" evidence="2">
    <location>
        <begin position="23"/>
        <end position="663"/>
    </location>
</feature>
<dbReference type="Pfam" id="PF07554">
    <property type="entry name" value="FIVAR"/>
    <property type="match status" value="2"/>
</dbReference>
<organism evidence="4 5">
    <name type="scientific">Mycoplasmoides gallisepticum</name>
    <name type="common">Mycoplasma gallisepticum</name>
    <dbReference type="NCBI Taxonomy" id="2096"/>
    <lineage>
        <taxon>Bacteria</taxon>
        <taxon>Bacillati</taxon>
        <taxon>Mycoplasmatota</taxon>
        <taxon>Mycoplasmoidales</taxon>
        <taxon>Mycoplasmoidaceae</taxon>
        <taxon>Mycoplasmoides</taxon>
    </lineage>
</organism>
<comment type="caution">
    <text evidence="4">The sequence shown here is derived from an EMBL/GenBank/DDBJ whole genome shotgun (WGS) entry which is preliminary data.</text>
</comment>
<proteinExistence type="predicted"/>
<dbReference type="PROSITE" id="PS51257">
    <property type="entry name" value="PROKAR_LIPOPROTEIN"/>
    <property type="match status" value="1"/>
</dbReference>
<feature type="compositionally biased region" description="Gly residues" evidence="1">
    <location>
        <begin position="50"/>
        <end position="67"/>
    </location>
</feature>
<name>A0AB36DTT2_MYCGL</name>
<feature type="region of interest" description="Disordered" evidence="1">
    <location>
        <begin position="29"/>
        <end position="69"/>
    </location>
</feature>
<gene>
    <name evidence="4" type="ORF">BAY36_01740</name>
</gene>
<feature type="signal peptide" evidence="2">
    <location>
        <begin position="1"/>
        <end position="22"/>
    </location>
</feature>
<dbReference type="RefSeq" id="WP_065170013.1">
    <property type="nucleotide sequence ID" value="NZ_MAGQ01000004.1"/>
</dbReference>
<feature type="compositionally biased region" description="Pro residues" evidence="1">
    <location>
        <begin position="33"/>
        <end position="47"/>
    </location>
</feature>
<evidence type="ECO:0000313" key="5">
    <source>
        <dbReference type="Proteomes" id="UP000092188"/>
    </source>
</evidence>
<sequence length="663" mass="71566">MKRKNILKFVSLLGIGSFVMLAAASCTTSVNPTPNPTPNPEPKPNPPSGGMSGGMNGGNTNPGGGQGMMDSAAQELTAARTALTSLLASKNANVEMYSDYAKIKNDLTTAYTTAEQTSQNSSATLEQVKNATSTLQTAINTANSNKQKFDQDHSELLKSYKNLKTVVGKKDAVVMELKDSKYSAILNEINSASLKAEKIIKETLDPISGEILTSKVITDETANIEKAINSETLMSQKENADQFANFKAYTIVKDKIMGTDDTHNQSQPANYSFVGYSVDVTGTTTAPAWETALPNWNYAQRTIFTSGDQPTKIDTPAASDEAPAQPLSNVSWIYSLAGNGAKYTLDFTYYGPSTGYLYFPYKLVKNSDSVGLQYKLNNSPTETAITFGNMQNANGPTAIVDSINIAKVTLSNLNFGANKIEFSVPAEKVAPMIGNMYLTSLADEANKQTIENSIFGNSVTTENNRTIISVDALSGYSLASDWSTFIGRYADQQLTLDGKMMRDQKYYLIGYIGGNTGARNVTGITEKTNEQRSPVASTPKTRTYTFYVNAPKAGAYYIKGVFASKVRRDLKFSTGDMSSNNVTIQQLSTNNLTTLRTFDTSAKTGPTRVTTVSNRKTLTLVQGLNKIVVSGATADNGNAPNFGYLEFILNETQPETTNVSNPS</sequence>
<dbReference type="EMBL" id="MAGQ01000004">
    <property type="protein sequence ID" value="OBU78744.1"/>
    <property type="molecule type" value="Genomic_DNA"/>
</dbReference>
<feature type="domain" description="Haemagglutinin Mycoplasma" evidence="3">
    <location>
        <begin position="391"/>
        <end position="650"/>
    </location>
</feature>
<evidence type="ECO:0000259" key="3">
    <source>
        <dbReference type="Pfam" id="PF05692"/>
    </source>
</evidence>
<reference evidence="4 5" key="1">
    <citation type="submission" date="2016-06" db="EMBL/GenBank/DDBJ databases">
        <authorList>
            <person name="Ricketts C."/>
            <person name="Pickler L."/>
            <person name="Maurer J."/>
            <person name="Ayyampalayam S."/>
            <person name="Garcia M."/>
            <person name="Ferguson-Noel N.M."/>
        </authorList>
    </citation>
    <scope>NUCLEOTIDE SEQUENCE [LARGE SCALE GENOMIC DNA]</scope>
    <source>
        <strain evidence="4 5">K6356</strain>
    </source>
</reference>
<protein>
    <recommendedName>
        <fullName evidence="3">Haemagglutinin Mycoplasma domain-containing protein</fullName>
    </recommendedName>
</protein>